<feature type="region of interest" description="Disordered" evidence="10">
    <location>
        <begin position="77"/>
        <end position="191"/>
    </location>
</feature>
<comment type="function">
    <text evidence="9">Part of the twin-arginine translocation (Tat) system that transports large folded proteins containing a characteristic twin-arginine motif in their signal peptide across membranes. Together with TatC, TatB is part of a receptor directly interacting with Tat signal peptides. TatB may form an oligomeric binding site that transiently accommodates folded Tat precursor proteins before their translocation.</text>
</comment>
<dbReference type="PANTHER" id="PTHR33162:SF1">
    <property type="entry name" value="SEC-INDEPENDENT PROTEIN TRANSLOCASE PROTEIN TATA, CHLOROPLASTIC"/>
    <property type="match status" value="1"/>
</dbReference>
<evidence type="ECO:0000313" key="12">
    <source>
        <dbReference type="Proteomes" id="UP000249130"/>
    </source>
</evidence>
<dbReference type="OrthoDB" id="7206969at2"/>
<evidence type="ECO:0000256" key="6">
    <source>
        <dbReference type="ARBA" id="ARBA00022989"/>
    </source>
</evidence>
<dbReference type="Gene3D" id="1.20.5.3310">
    <property type="match status" value="1"/>
</dbReference>
<evidence type="ECO:0000256" key="9">
    <source>
        <dbReference type="HAMAP-Rule" id="MF_00237"/>
    </source>
</evidence>
<name>A0A327LD12_9BRAD</name>
<dbReference type="InterPro" id="IPR018448">
    <property type="entry name" value="TatB"/>
</dbReference>
<feature type="compositionally biased region" description="Pro residues" evidence="10">
    <location>
        <begin position="109"/>
        <end position="123"/>
    </location>
</feature>
<dbReference type="PRINTS" id="PR01506">
    <property type="entry name" value="TATBPROTEIN"/>
</dbReference>
<comment type="subcellular location">
    <subcellularLocation>
        <location evidence="9">Cell membrane</location>
        <topology evidence="9">Single-pass membrane protein</topology>
    </subcellularLocation>
    <subcellularLocation>
        <location evidence="1">Membrane</location>
        <topology evidence="1">Single-pass membrane protein</topology>
    </subcellularLocation>
</comment>
<keyword evidence="7 9" id="KW-0811">Translocation</keyword>
<dbReference type="EMBL" id="NPEX01000010">
    <property type="protein sequence ID" value="RAI45698.1"/>
    <property type="molecule type" value="Genomic_DNA"/>
</dbReference>
<dbReference type="GO" id="GO:0033281">
    <property type="term" value="C:TAT protein transport complex"/>
    <property type="evidence" value="ECO:0007669"/>
    <property type="project" value="UniProtKB-UniRule"/>
</dbReference>
<evidence type="ECO:0000256" key="8">
    <source>
        <dbReference type="ARBA" id="ARBA00023136"/>
    </source>
</evidence>
<dbReference type="Proteomes" id="UP000249130">
    <property type="component" value="Unassembled WGS sequence"/>
</dbReference>
<keyword evidence="12" id="KW-1185">Reference proteome</keyword>
<dbReference type="GO" id="GO:0043953">
    <property type="term" value="P:protein transport by the Tat complex"/>
    <property type="evidence" value="ECO:0007669"/>
    <property type="project" value="UniProtKB-UniRule"/>
</dbReference>
<sequence>MFDIGWSELLLIGVVALIAIGPKELPGVLRAVGQWTTKIRRMAAEFQGQFQEALREAEMADLKKQVDELNDTARSFTNFDPLAETPKPASPAPTTTEASASEPVAALPGPEPVTSPEPTPSVEPPAAAEQAPVAAASPEPVAGAAAVPAEMPSVPVPDPKPHPLPEPAPAAVSEAPIRNAGEATPSQDRPA</sequence>
<evidence type="ECO:0000256" key="1">
    <source>
        <dbReference type="ARBA" id="ARBA00004167"/>
    </source>
</evidence>
<keyword evidence="8 9" id="KW-0472">Membrane</keyword>
<feature type="compositionally biased region" description="Low complexity" evidence="10">
    <location>
        <begin position="124"/>
        <end position="153"/>
    </location>
</feature>
<organism evidence="11 12">
    <name type="scientific">Rhodoplanes roseus</name>
    <dbReference type="NCBI Taxonomy" id="29409"/>
    <lineage>
        <taxon>Bacteria</taxon>
        <taxon>Pseudomonadati</taxon>
        <taxon>Pseudomonadota</taxon>
        <taxon>Alphaproteobacteria</taxon>
        <taxon>Hyphomicrobiales</taxon>
        <taxon>Nitrobacteraceae</taxon>
        <taxon>Rhodoplanes</taxon>
    </lineage>
</organism>
<dbReference type="RefSeq" id="WP_111417528.1">
    <property type="nucleotide sequence ID" value="NZ_NPEX01000010.1"/>
</dbReference>
<dbReference type="NCBIfam" id="TIGR01410">
    <property type="entry name" value="tatB"/>
    <property type="match status" value="1"/>
</dbReference>
<keyword evidence="3 9" id="KW-1003">Cell membrane</keyword>
<evidence type="ECO:0000256" key="7">
    <source>
        <dbReference type="ARBA" id="ARBA00023010"/>
    </source>
</evidence>
<evidence type="ECO:0000256" key="5">
    <source>
        <dbReference type="ARBA" id="ARBA00022927"/>
    </source>
</evidence>
<dbReference type="PANTHER" id="PTHR33162">
    <property type="entry name" value="SEC-INDEPENDENT PROTEIN TRANSLOCASE PROTEIN TATA, CHLOROPLASTIC"/>
    <property type="match status" value="1"/>
</dbReference>
<proteinExistence type="inferred from homology"/>
<evidence type="ECO:0000256" key="10">
    <source>
        <dbReference type="SAM" id="MobiDB-lite"/>
    </source>
</evidence>
<comment type="caution">
    <text evidence="11">The sequence shown here is derived from an EMBL/GenBank/DDBJ whole genome shotgun (WGS) entry which is preliminary data.</text>
</comment>
<dbReference type="GO" id="GO:0008320">
    <property type="term" value="F:protein transmembrane transporter activity"/>
    <property type="evidence" value="ECO:0007669"/>
    <property type="project" value="UniProtKB-UniRule"/>
</dbReference>
<keyword evidence="2 9" id="KW-0813">Transport</keyword>
<evidence type="ECO:0000256" key="4">
    <source>
        <dbReference type="ARBA" id="ARBA00022692"/>
    </source>
</evidence>
<dbReference type="HAMAP" id="MF_00237">
    <property type="entry name" value="TatB"/>
    <property type="match status" value="1"/>
</dbReference>
<keyword evidence="6 9" id="KW-1133">Transmembrane helix</keyword>
<protein>
    <recommendedName>
        <fullName evidence="9">Sec-independent protein translocase protein TatB</fullName>
    </recommendedName>
</protein>
<dbReference type="Pfam" id="PF02416">
    <property type="entry name" value="TatA_B_E"/>
    <property type="match status" value="1"/>
</dbReference>
<dbReference type="AlphaFoldDB" id="A0A327LD12"/>
<dbReference type="InterPro" id="IPR003369">
    <property type="entry name" value="TatA/B/E"/>
</dbReference>
<accession>A0A327LD12</accession>
<reference evidence="11 12" key="1">
    <citation type="submission" date="2017-07" db="EMBL/GenBank/DDBJ databases">
        <title>Draft Genome Sequences of Select Purple Nonsulfur Bacteria.</title>
        <authorList>
            <person name="Lasarre B."/>
            <person name="Mckinlay J.B."/>
        </authorList>
    </citation>
    <scope>NUCLEOTIDE SEQUENCE [LARGE SCALE GENOMIC DNA]</scope>
    <source>
        <strain evidence="11 12">DSM 5909</strain>
    </source>
</reference>
<evidence type="ECO:0000256" key="2">
    <source>
        <dbReference type="ARBA" id="ARBA00022448"/>
    </source>
</evidence>
<comment type="similarity">
    <text evidence="9">Belongs to the TatB family.</text>
</comment>
<evidence type="ECO:0000256" key="3">
    <source>
        <dbReference type="ARBA" id="ARBA00022475"/>
    </source>
</evidence>
<gene>
    <name evidence="9 11" type="primary">tatB</name>
    <name evidence="11" type="ORF">CH341_02825</name>
</gene>
<keyword evidence="5 9" id="KW-0653">Protein transport</keyword>
<keyword evidence="4 9" id="KW-0812">Transmembrane</keyword>
<comment type="subunit">
    <text evidence="9">The Tat system comprises two distinct complexes: a TatABC complex, containing multiple copies of TatA, TatB and TatC subunits, and a separate TatA complex, containing only TatA subunits. Substrates initially bind to the TatABC complex, which probably triggers association of the separate TatA complex to form the active translocon.</text>
</comment>
<feature type="compositionally biased region" description="Pro residues" evidence="10">
    <location>
        <begin position="154"/>
        <end position="168"/>
    </location>
</feature>
<evidence type="ECO:0000313" key="11">
    <source>
        <dbReference type="EMBL" id="RAI45698.1"/>
    </source>
</evidence>
<feature type="compositionally biased region" description="Low complexity" evidence="10">
    <location>
        <begin position="83"/>
        <end position="103"/>
    </location>
</feature>